<evidence type="ECO:0000313" key="1">
    <source>
        <dbReference type="EMBL" id="KAG0489128.1"/>
    </source>
</evidence>
<evidence type="ECO:0008006" key="3">
    <source>
        <dbReference type="Google" id="ProtNLM"/>
    </source>
</evidence>
<dbReference type="Proteomes" id="UP000636800">
    <property type="component" value="Chromosome 3"/>
</dbReference>
<dbReference type="GO" id="GO:0005794">
    <property type="term" value="C:Golgi apparatus"/>
    <property type="evidence" value="ECO:0007669"/>
    <property type="project" value="TreeGrafter"/>
</dbReference>
<dbReference type="PANTHER" id="PTHR31469">
    <property type="entry name" value="OS07G0633600 PROTEIN"/>
    <property type="match status" value="1"/>
</dbReference>
<evidence type="ECO:0000313" key="2">
    <source>
        <dbReference type="Proteomes" id="UP000636800"/>
    </source>
</evidence>
<gene>
    <name evidence="1" type="ORF">HPP92_007939</name>
</gene>
<proteinExistence type="predicted"/>
<comment type="caution">
    <text evidence="1">The sequence shown here is derived from an EMBL/GenBank/DDBJ whole genome shotgun (WGS) entry which is preliminary data.</text>
</comment>
<accession>A0A835V974</accession>
<sequence length="127" mass="14991">MNIVSEIAGKMDWDYDALHVVRGEKAGNKELWPNLDADTSPGALVEKVTKLVKPWRNLYVATNEPFYNYFDKLRSHYRVHLLEDYKEMWDNKKIVEDWNKNAHPDSTIREWKLLSGCMGFEMKVDKN</sequence>
<dbReference type="PANTHER" id="PTHR31469:SF4">
    <property type="entry name" value="O-FUCOSYLTRANSFERASE FAMILY PROTEIN"/>
    <property type="match status" value="1"/>
</dbReference>
<keyword evidence="2" id="KW-1185">Reference proteome</keyword>
<reference evidence="1 2" key="1">
    <citation type="journal article" date="2020" name="Nat. Food">
        <title>A phased Vanilla planifolia genome enables genetic improvement of flavour and production.</title>
        <authorList>
            <person name="Hasing T."/>
            <person name="Tang H."/>
            <person name="Brym M."/>
            <person name="Khazi F."/>
            <person name="Huang T."/>
            <person name="Chambers A.H."/>
        </authorList>
    </citation>
    <scope>NUCLEOTIDE SEQUENCE [LARGE SCALE GENOMIC DNA]</scope>
    <source>
        <tissue evidence="1">Leaf</tissue>
    </source>
</reference>
<dbReference type="EMBL" id="JADCNL010000003">
    <property type="protein sequence ID" value="KAG0489128.1"/>
    <property type="molecule type" value="Genomic_DNA"/>
</dbReference>
<name>A0A835V974_VANPL</name>
<protein>
    <recommendedName>
        <fullName evidence="3">O-fucosyltransferase family protein</fullName>
    </recommendedName>
</protein>
<dbReference type="AlphaFoldDB" id="A0A835V974"/>
<organism evidence="1 2">
    <name type="scientific">Vanilla planifolia</name>
    <name type="common">Vanilla</name>
    <dbReference type="NCBI Taxonomy" id="51239"/>
    <lineage>
        <taxon>Eukaryota</taxon>
        <taxon>Viridiplantae</taxon>
        <taxon>Streptophyta</taxon>
        <taxon>Embryophyta</taxon>
        <taxon>Tracheophyta</taxon>
        <taxon>Spermatophyta</taxon>
        <taxon>Magnoliopsida</taxon>
        <taxon>Liliopsida</taxon>
        <taxon>Asparagales</taxon>
        <taxon>Orchidaceae</taxon>
        <taxon>Vanilloideae</taxon>
        <taxon>Vanilleae</taxon>
        <taxon>Vanilla</taxon>
    </lineage>
</organism>